<dbReference type="PANTHER" id="PTHR33463">
    <property type="entry name" value="NB-ARC DOMAIN-CONTAINING PROTEIN-RELATED"/>
    <property type="match status" value="1"/>
</dbReference>
<feature type="coiled-coil region" evidence="1">
    <location>
        <begin position="33"/>
        <end position="60"/>
    </location>
</feature>
<dbReference type="PANTHER" id="PTHR33463:SF218">
    <property type="entry name" value="DISEASE RESISTANCE PROTEIN RPS2-LIKE"/>
    <property type="match status" value="1"/>
</dbReference>
<dbReference type="SUPFAM" id="SSF52540">
    <property type="entry name" value="P-loop containing nucleoside triphosphate hydrolases"/>
    <property type="match status" value="1"/>
</dbReference>
<evidence type="ECO:0000313" key="3">
    <source>
        <dbReference type="Proteomes" id="UP001515500"/>
    </source>
</evidence>
<organism evidence="3 4">
    <name type="scientific">Dioscorea cayennensis subsp. rotundata</name>
    <name type="common">White Guinea yam</name>
    <name type="synonym">Dioscorea rotundata</name>
    <dbReference type="NCBI Taxonomy" id="55577"/>
    <lineage>
        <taxon>Eukaryota</taxon>
        <taxon>Viridiplantae</taxon>
        <taxon>Streptophyta</taxon>
        <taxon>Embryophyta</taxon>
        <taxon>Tracheophyta</taxon>
        <taxon>Spermatophyta</taxon>
        <taxon>Magnoliopsida</taxon>
        <taxon>Liliopsida</taxon>
        <taxon>Dioscoreales</taxon>
        <taxon>Dioscoreaceae</taxon>
        <taxon>Dioscorea</taxon>
    </lineage>
</organism>
<dbReference type="InterPro" id="IPR050905">
    <property type="entry name" value="Plant_NBS-LRR"/>
</dbReference>
<proteinExistence type="predicted"/>
<dbReference type="AlphaFoldDB" id="A0AB40CK40"/>
<dbReference type="GeneID" id="120277412"/>
<reference evidence="4" key="1">
    <citation type="submission" date="2025-08" db="UniProtKB">
        <authorList>
            <consortium name="RefSeq"/>
        </authorList>
    </citation>
    <scope>IDENTIFICATION</scope>
</reference>
<evidence type="ECO:0000256" key="1">
    <source>
        <dbReference type="SAM" id="Coils"/>
    </source>
</evidence>
<sequence length="223" mass="25119">MDHIASVVGSVAPYVVVPIVRQFKYLFLLNDNVKAIVNAMDELKAKRESIERDIQNAEREGKDCSPEVALWLQKVEAIEREVLAIKQAYDQRKKCIGITSLNVVSNYKIGRQAFKKIEEVKHLLNKDFKFEDVAKKLPPGHGSELPTPSTVFSVVSMLEVICLYLKENMAGIIGIWGMGGVGKTTLLRSINNELVHNKDDMFDHVIWVVVSRNNAEKIRSDLA</sequence>
<dbReference type="InterPro" id="IPR027417">
    <property type="entry name" value="P-loop_NTPase"/>
</dbReference>
<dbReference type="Gene3D" id="3.40.50.300">
    <property type="entry name" value="P-loop containing nucleotide triphosphate hydrolases"/>
    <property type="match status" value="1"/>
</dbReference>
<accession>A0AB40CK40</accession>
<dbReference type="Proteomes" id="UP001515500">
    <property type="component" value="Chromosome 15"/>
</dbReference>
<protein>
    <submittedName>
        <fullName evidence="4">Disease resistance protein At1g63350</fullName>
    </submittedName>
</protein>
<gene>
    <name evidence="4" type="primary">LOC120277412</name>
</gene>
<name>A0AB40CK40_DIOCR</name>
<feature type="domain" description="NB-ARC" evidence="2">
    <location>
        <begin position="165"/>
        <end position="215"/>
    </location>
</feature>
<dbReference type="InterPro" id="IPR002182">
    <property type="entry name" value="NB-ARC"/>
</dbReference>
<keyword evidence="3" id="KW-1185">Reference proteome</keyword>
<dbReference type="RefSeq" id="XP_039140185.1">
    <property type="nucleotide sequence ID" value="XM_039284251.1"/>
</dbReference>
<keyword evidence="1" id="KW-0175">Coiled coil</keyword>
<dbReference type="Pfam" id="PF00931">
    <property type="entry name" value="NB-ARC"/>
    <property type="match status" value="1"/>
</dbReference>
<evidence type="ECO:0000259" key="2">
    <source>
        <dbReference type="Pfam" id="PF00931"/>
    </source>
</evidence>
<evidence type="ECO:0000313" key="4">
    <source>
        <dbReference type="RefSeq" id="XP_039140185.1"/>
    </source>
</evidence>
<dbReference type="GO" id="GO:0043531">
    <property type="term" value="F:ADP binding"/>
    <property type="evidence" value="ECO:0007669"/>
    <property type="project" value="InterPro"/>
</dbReference>